<evidence type="ECO:0000256" key="1">
    <source>
        <dbReference type="ARBA" id="ARBA00008455"/>
    </source>
</evidence>
<evidence type="ECO:0000256" key="8">
    <source>
        <dbReference type="SAM" id="SignalP"/>
    </source>
</evidence>
<protein>
    <submittedName>
        <fullName evidence="10">Cathepsin B</fullName>
    </submittedName>
</protein>
<dbReference type="AlphaFoldDB" id="A0A8D8F6X9"/>
<evidence type="ECO:0000259" key="9">
    <source>
        <dbReference type="SMART" id="SM00645"/>
    </source>
</evidence>
<proteinExistence type="inferred from homology"/>
<dbReference type="PANTHER" id="PTHR12411">
    <property type="entry name" value="CYSTEINE PROTEASE FAMILY C1-RELATED"/>
    <property type="match status" value="1"/>
</dbReference>
<evidence type="ECO:0000256" key="2">
    <source>
        <dbReference type="ARBA" id="ARBA00022670"/>
    </source>
</evidence>
<dbReference type="SUPFAM" id="SSF54001">
    <property type="entry name" value="Cysteine proteinases"/>
    <property type="match status" value="1"/>
</dbReference>
<dbReference type="Gene3D" id="3.90.70.10">
    <property type="entry name" value="Cysteine proteinases"/>
    <property type="match status" value="1"/>
</dbReference>
<keyword evidence="4" id="KW-0378">Hydrolase</keyword>
<name>A0A8D8F6X9_CULPI</name>
<dbReference type="PRINTS" id="PR00705">
    <property type="entry name" value="PAPAIN"/>
</dbReference>
<keyword evidence="3 8" id="KW-0732">Signal</keyword>
<dbReference type="InterPro" id="IPR013128">
    <property type="entry name" value="Peptidase_C1A"/>
</dbReference>
<dbReference type="CDD" id="cd02620">
    <property type="entry name" value="Peptidase_C1A_CathepsinB"/>
    <property type="match status" value="1"/>
</dbReference>
<keyword evidence="7" id="KW-1015">Disulfide bond</keyword>
<evidence type="ECO:0000313" key="10">
    <source>
        <dbReference type="EMBL" id="CAG6459673.1"/>
    </source>
</evidence>
<evidence type="ECO:0000256" key="6">
    <source>
        <dbReference type="ARBA" id="ARBA00023145"/>
    </source>
</evidence>
<evidence type="ECO:0000256" key="3">
    <source>
        <dbReference type="ARBA" id="ARBA00022729"/>
    </source>
</evidence>
<dbReference type="GO" id="GO:0008234">
    <property type="term" value="F:cysteine-type peptidase activity"/>
    <property type="evidence" value="ECO:0007669"/>
    <property type="project" value="UniProtKB-KW"/>
</dbReference>
<evidence type="ECO:0000256" key="5">
    <source>
        <dbReference type="ARBA" id="ARBA00022807"/>
    </source>
</evidence>
<dbReference type="InterPro" id="IPR038765">
    <property type="entry name" value="Papain-like_cys_pep_sf"/>
</dbReference>
<organism evidence="10">
    <name type="scientific">Culex pipiens</name>
    <name type="common">House mosquito</name>
    <dbReference type="NCBI Taxonomy" id="7175"/>
    <lineage>
        <taxon>Eukaryota</taxon>
        <taxon>Metazoa</taxon>
        <taxon>Ecdysozoa</taxon>
        <taxon>Arthropoda</taxon>
        <taxon>Hexapoda</taxon>
        <taxon>Insecta</taxon>
        <taxon>Pterygota</taxon>
        <taxon>Neoptera</taxon>
        <taxon>Endopterygota</taxon>
        <taxon>Diptera</taxon>
        <taxon>Nematocera</taxon>
        <taxon>Culicoidea</taxon>
        <taxon>Culicidae</taxon>
        <taxon>Culicinae</taxon>
        <taxon>Culicini</taxon>
        <taxon>Culex</taxon>
        <taxon>Culex</taxon>
    </lineage>
</organism>
<feature type="domain" description="Peptidase C1A papain C-terminal" evidence="9">
    <location>
        <begin position="72"/>
        <end position="315"/>
    </location>
</feature>
<evidence type="ECO:0000256" key="4">
    <source>
        <dbReference type="ARBA" id="ARBA00022801"/>
    </source>
</evidence>
<keyword evidence="2" id="KW-0645">Protease</keyword>
<dbReference type="GO" id="GO:0006508">
    <property type="term" value="P:proteolysis"/>
    <property type="evidence" value="ECO:0007669"/>
    <property type="project" value="UniProtKB-KW"/>
</dbReference>
<feature type="signal peptide" evidence="8">
    <location>
        <begin position="1"/>
        <end position="17"/>
    </location>
</feature>
<feature type="chain" id="PRO_5034802392" evidence="8">
    <location>
        <begin position="18"/>
        <end position="322"/>
    </location>
</feature>
<dbReference type="FunFam" id="3.90.70.10:FF:000031">
    <property type="entry name" value="Cathepsin B"/>
    <property type="match status" value="1"/>
</dbReference>
<reference evidence="10" key="1">
    <citation type="submission" date="2021-05" db="EMBL/GenBank/DDBJ databases">
        <authorList>
            <person name="Alioto T."/>
            <person name="Alioto T."/>
            <person name="Gomez Garrido J."/>
        </authorList>
    </citation>
    <scope>NUCLEOTIDE SEQUENCE</scope>
</reference>
<dbReference type="Pfam" id="PF00112">
    <property type="entry name" value="Peptidase_C1"/>
    <property type="match status" value="1"/>
</dbReference>
<dbReference type="EMBL" id="HBUE01038180">
    <property type="protein sequence ID" value="CAG6459673.1"/>
    <property type="molecule type" value="Transcribed_RNA"/>
</dbReference>
<accession>A0A8D8F6X9</accession>
<dbReference type="InterPro" id="IPR000668">
    <property type="entry name" value="Peptidase_C1A_C"/>
</dbReference>
<dbReference type="SMART" id="SM00645">
    <property type="entry name" value="Pept_C1"/>
    <property type="match status" value="1"/>
</dbReference>
<keyword evidence="6" id="KW-0865">Zymogen</keyword>
<comment type="similarity">
    <text evidence="1">Belongs to the peptidase C1 family.</text>
</comment>
<evidence type="ECO:0000256" key="7">
    <source>
        <dbReference type="ARBA" id="ARBA00023157"/>
    </source>
</evidence>
<keyword evidence="5" id="KW-0788">Thiol protease</keyword>
<sequence length="322" mass="35886">MFRLLLALAIASHLALAQRDSLVEKIRPLALSWTPGANPLPPHQYLSGTKREESDKRGLPLGILIAKQQIELPEQFDARERWPECPSLREIRNQGCCAGCWAISAAETFSDRWCIHSGGKLQFSFGALDLLSCCPRCGEGCSGAGYLGNSWLHWVRQGVASGGPYNSNQGCHPYPFDVCHSPDEQDDAPKCDLKCQASYNVTNVVDDRRFGKIAYRVHPEETAIMEEIFVQGPVQASMDVYYDFKAYRTGVYRHVFGPQDSEHAIKILGWGVENGVKYWLCSNSWGQDWGADGGFFKIVRGEDHCGIESNVHAGLPDYNKRS</sequence>